<dbReference type="InterPro" id="IPR018289">
    <property type="entry name" value="MULE_transposase_dom"/>
</dbReference>
<dbReference type="Proteomes" id="UP000887578">
    <property type="component" value="Unplaced"/>
</dbReference>
<keyword evidence="2" id="KW-1185">Reference proteome</keyword>
<proteinExistence type="predicted"/>
<organism evidence="2 3">
    <name type="scientific">Panagrolaimus davidi</name>
    <dbReference type="NCBI Taxonomy" id="227884"/>
    <lineage>
        <taxon>Eukaryota</taxon>
        <taxon>Metazoa</taxon>
        <taxon>Ecdysozoa</taxon>
        <taxon>Nematoda</taxon>
        <taxon>Chromadorea</taxon>
        <taxon>Rhabditida</taxon>
        <taxon>Tylenchina</taxon>
        <taxon>Panagrolaimomorpha</taxon>
        <taxon>Panagrolaimoidea</taxon>
        <taxon>Panagrolaimidae</taxon>
        <taxon>Panagrolaimus</taxon>
    </lineage>
</organism>
<reference evidence="3" key="1">
    <citation type="submission" date="2022-11" db="UniProtKB">
        <authorList>
            <consortium name="WormBaseParasite"/>
        </authorList>
    </citation>
    <scope>IDENTIFICATION</scope>
</reference>
<dbReference type="AlphaFoldDB" id="A0A914Q8E7"/>
<protein>
    <submittedName>
        <fullName evidence="3">MULE transposase domain-containing protein</fullName>
    </submittedName>
</protein>
<evidence type="ECO:0000313" key="3">
    <source>
        <dbReference type="WBParaSite" id="PDA_v2.g25344.t1"/>
    </source>
</evidence>
<dbReference type="Pfam" id="PF10551">
    <property type="entry name" value="MULE"/>
    <property type="match status" value="1"/>
</dbReference>
<feature type="domain" description="MULE transposase" evidence="1">
    <location>
        <begin position="117"/>
        <end position="191"/>
    </location>
</feature>
<sequence length="371" mass="42588">MATRVRDTTERVIDVVEHVRTNVPVAVQNALPDKPSLLRGAHRVRQKLEGNAAAPKSLEELVVPDELVNIALRDADGGDDREEPFVVHDSGPDTGNRRFLIFSCTLLLTLLQSAANWFLDATFKTVPNLTYQLLVVHAQWADTHITIPCAYILLNNKDQDIYKDALSALRRLVNNASPENVMMDFELGLHNDQQFAKSIAMFRALAFLPVRDVSRGFVLLKRHLEDTYSERAYFDSVMALCDYFEENYIGTVATRNRRNIPRFPQELWNVHEKTLEGSPKTNNTVEGGHNKLHSFFDCDHPSFFRFIRLLRNFTKTLVADVYDLRAGKKINRPMTAQYRLLEHRRRNLVENYHPNNIFDFLESMAGLLALH</sequence>
<dbReference type="WBParaSite" id="PDA_v2.g25344.t1">
    <property type="protein sequence ID" value="PDA_v2.g25344.t1"/>
    <property type="gene ID" value="PDA_v2.g25344"/>
</dbReference>
<accession>A0A914Q8E7</accession>
<name>A0A914Q8E7_9BILA</name>
<evidence type="ECO:0000313" key="2">
    <source>
        <dbReference type="Proteomes" id="UP000887578"/>
    </source>
</evidence>
<evidence type="ECO:0000259" key="1">
    <source>
        <dbReference type="Pfam" id="PF10551"/>
    </source>
</evidence>